<evidence type="ECO:0000313" key="3">
    <source>
        <dbReference type="Proteomes" id="UP000199649"/>
    </source>
</evidence>
<proteinExistence type="predicted"/>
<dbReference type="GO" id="GO:1990281">
    <property type="term" value="C:efflux pump complex"/>
    <property type="evidence" value="ECO:0007669"/>
    <property type="project" value="TreeGrafter"/>
</dbReference>
<protein>
    <submittedName>
        <fullName evidence="2">Biotin-lipoyl like</fullName>
    </submittedName>
</protein>
<gene>
    <name evidence="2" type="ORF">SAMN04489719_2403</name>
</gene>
<feature type="region of interest" description="Disordered" evidence="1">
    <location>
        <begin position="1"/>
        <end position="41"/>
    </location>
</feature>
<name>A0A1H1SI71_9MICO</name>
<keyword evidence="3" id="KW-1185">Reference proteome</keyword>
<evidence type="ECO:0000313" key="2">
    <source>
        <dbReference type="EMBL" id="SDS47518.1"/>
    </source>
</evidence>
<dbReference type="GO" id="GO:0015562">
    <property type="term" value="F:efflux transmembrane transporter activity"/>
    <property type="evidence" value="ECO:0007669"/>
    <property type="project" value="TreeGrafter"/>
</dbReference>
<dbReference type="PANTHER" id="PTHR30469">
    <property type="entry name" value="MULTIDRUG RESISTANCE PROTEIN MDTA"/>
    <property type="match status" value="1"/>
</dbReference>
<dbReference type="PANTHER" id="PTHR30469:SF15">
    <property type="entry name" value="HLYD FAMILY OF SECRETION PROTEINS"/>
    <property type="match status" value="1"/>
</dbReference>
<dbReference type="Gene3D" id="2.40.420.20">
    <property type="match status" value="1"/>
</dbReference>
<dbReference type="EMBL" id="LT629734">
    <property type="protein sequence ID" value="SDS47518.1"/>
    <property type="molecule type" value="Genomic_DNA"/>
</dbReference>
<dbReference type="AlphaFoldDB" id="A0A1H1SI71"/>
<dbReference type="Gene3D" id="2.40.50.100">
    <property type="match status" value="1"/>
</dbReference>
<organism evidence="2 3">
    <name type="scientific">Agrococcus carbonis</name>
    <dbReference type="NCBI Taxonomy" id="684552"/>
    <lineage>
        <taxon>Bacteria</taxon>
        <taxon>Bacillati</taxon>
        <taxon>Actinomycetota</taxon>
        <taxon>Actinomycetes</taxon>
        <taxon>Micrococcales</taxon>
        <taxon>Microbacteriaceae</taxon>
        <taxon>Agrococcus</taxon>
    </lineage>
</organism>
<dbReference type="OrthoDB" id="4401807at2"/>
<dbReference type="Proteomes" id="UP000199649">
    <property type="component" value="Chromosome I"/>
</dbReference>
<accession>A0A1H1SI71</accession>
<dbReference type="RefSeq" id="WP_092667218.1">
    <property type="nucleotide sequence ID" value="NZ_LT629734.1"/>
</dbReference>
<reference evidence="3" key="1">
    <citation type="submission" date="2016-10" db="EMBL/GenBank/DDBJ databases">
        <authorList>
            <person name="Varghese N."/>
            <person name="Submissions S."/>
        </authorList>
    </citation>
    <scope>NUCLEOTIDE SEQUENCE [LARGE SCALE GENOMIC DNA]</scope>
    <source>
        <strain evidence="3">DSM 22965</strain>
    </source>
</reference>
<feature type="compositionally biased region" description="Low complexity" evidence="1">
    <location>
        <begin position="7"/>
        <end position="24"/>
    </location>
</feature>
<evidence type="ECO:0000256" key="1">
    <source>
        <dbReference type="SAM" id="MobiDB-lite"/>
    </source>
</evidence>
<sequence length="391" mass="40306">MPDAPQHVPNPSAAAPAPDAPHVPAHADPDPREARRHARRQQQLEALERKQLHRAERAARGPGAWRSWVLPSLKLLVAAAIAIALVKLAFFPDGDAAVAEEPVPGAMFEEPTVVLERGSIENAVSLEGTVVPVDAVPIRSSQTGVVARVYVDDGLEVTEGDVLYTVRVETQPEPDADGMVGDPVLTLWNVRAPATGTLTGLDLLPGQSVDLAGETGAVQPPQFRVQAAVGAAEQYRLTTQPDSATVTIDSGPAPFSCTDVAIRQPSGEAAAGGSTATLTCSVPDDVRVFVGLSATVELVAGAAEDVLLLPTTAVLGSADAGIAYRPTTGPDGLPGEPEEVRLELGLSDGTVVEVRSGLAEGDAVLQFVPGAADPCADPMAADPAVCGEVFP</sequence>
<dbReference type="STRING" id="684552.SAMN04489719_2403"/>